<dbReference type="Pfam" id="PF13280">
    <property type="entry name" value="WYL"/>
    <property type="match status" value="1"/>
</dbReference>
<dbReference type="RefSeq" id="WP_002695757.1">
    <property type="nucleotide sequence ID" value="NZ_AAWS01000008.1"/>
</dbReference>
<dbReference type="InterPro" id="IPR026881">
    <property type="entry name" value="WYL_dom"/>
</dbReference>
<dbReference type="InterPro" id="IPR013196">
    <property type="entry name" value="HTH_11"/>
</dbReference>
<evidence type="ECO:0000259" key="1">
    <source>
        <dbReference type="Pfam" id="PF08279"/>
    </source>
</evidence>
<dbReference type="Pfam" id="PF08279">
    <property type="entry name" value="HTH_11"/>
    <property type="match status" value="1"/>
</dbReference>
<protein>
    <recommendedName>
        <fullName evidence="5">WYL domain-containing protein</fullName>
    </recommendedName>
</protein>
<feature type="domain" description="WYL" evidence="2">
    <location>
        <begin position="126"/>
        <end position="189"/>
    </location>
</feature>
<dbReference type="OrthoDB" id="1315521at2"/>
<dbReference type="SUPFAM" id="SSF46785">
    <property type="entry name" value="Winged helix' DNA-binding domain"/>
    <property type="match status" value="1"/>
</dbReference>
<dbReference type="Gene3D" id="1.10.10.10">
    <property type="entry name" value="Winged helix-like DNA-binding domain superfamily/Winged helix DNA-binding domain"/>
    <property type="match status" value="1"/>
</dbReference>
<evidence type="ECO:0000313" key="4">
    <source>
        <dbReference type="Proteomes" id="UP000004095"/>
    </source>
</evidence>
<dbReference type="eggNOG" id="COG2378">
    <property type="taxonomic scope" value="Bacteria"/>
</dbReference>
<dbReference type="PANTHER" id="PTHR34580">
    <property type="match status" value="1"/>
</dbReference>
<dbReference type="InterPro" id="IPR036388">
    <property type="entry name" value="WH-like_DNA-bd_sf"/>
</dbReference>
<dbReference type="EMBL" id="AAWS01000008">
    <property type="protein sequence ID" value="EAY30145.1"/>
    <property type="molecule type" value="Genomic_DNA"/>
</dbReference>
<gene>
    <name evidence="3" type="ORF">M23134_05478</name>
</gene>
<dbReference type="PROSITE" id="PS52050">
    <property type="entry name" value="WYL"/>
    <property type="match status" value="1"/>
</dbReference>
<dbReference type="PANTHER" id="PTHR34580:SF1">
    <property type="entry name" value="PROTEIN PAFC"/>
    <property type="match status" value="1"/>
</dbReference>
<evidence type="ECO:0000259" key="2">
    <source>
        <dbReference type="Pfam" id="PF13280"/>
    </source>
</evidence>
<feature type="domain" description="Helix-turn-helix type 11" evidence="1">
    <location>
        <begin position="12"/>
        <end position="55"/>
    </location>
</feature>
<proteinExistence type="predicted"/>
<evidence type="ECO:0000313" key="3">
    <source>
        <dbReference type="EMBL" id="EAY30145.1"/>
    </source>
</evidence>
<keyword evidence="4" id="KW-1185">Reference proteome</keyword>
<evidence type="ECO:0008006" key="5">
    <source>
        <dbReference type="Google" id="ProtNLM"/>
    </source>
</evidence>
<dbReference type="InterPro" id="IPR036390">
    <property type="entry name" value="WH_DNA-bd_sf"/>
</dbReference>
<dbReference type="Proteomes" id="UP000004095">
    <property type="component" value="Unassembled WGS sequence"/>
</dbReference>
<reference evidence="3 4" key="1">
    <citation type="submission" date="2007-01" db="EMBL/GenBank/DDBJ databases">
        <authorList>
            <person name="Haygood M."/>
            <person name="Podell S."/>
            <person name="Anderson C."/>
            <person name="Hopkinson B."/>
            <person name="Roe K."/>
            <person name="Barbeau K."/>
            <person name="Gaasterland T."/>
            <person name="Ferriera S."/>
            <person name="Johnson J."/>
            <person name="Kravitz S."/>
            <person name="Beeson K."/>
            <person name="Sutton G."/>
            <person name="Rogers Y.-H."/>
            <person name="Friedman R."/>
            <person name="Frazier M."/>
            <person name="Venter J.C."/>
        </authorList>
    </citation>
    <scope>NUCLEOTIDE SEQUENCE [LARGE SCALE GENOMIC DNA]</scope>
    <source>
        <strain evidence="3 4">ATCC 23134</strain>
    </source>
</reference>
<comment type="caution">
    <text evidence="3">The sequence shown here is derived from an EMBL/GenBank/DDBJ whole genome shotgun (WGS) entry which is preliminary data.</text>
</comment>
<dbReference type="AlphaFoldDB" id="A1ZHY8"/>
<organism evidence="3 4">
    <name type="scientific">Microscilla marina ATCC 23134</name>
    <dbReference type="NCBI Taxonomy" id="313606"/>
    <lineage>
        <taxon>Bacteria</taxon>
        <taxon>Pseudomonadati</taxon>
        <taxon>Bacteroidota</taxon>
        <taxon>Cytophagia</taxon>
        <taxon>Cytophagales</taxon>
        <taxon>Microscillaceae</taxon>
        <taxon>Microscilla</taxon>
    </lineage>
</organism>
<sequence>MTSQETNLKTFRLIRLLSSKPYRTYEELANELGATTRTIRRYFETLISYGYIIEKDYHQRHHISNTVYPAQKGVSFTQEETELLWYLLKANADQHTLQGDILKKLFIPVEFHPIADQDLKTNNARNVEQLAKAIRDKKRALVGAYYSAHSDTTTDRLVEPLGFSENYQAVSAYELKSDQIKNFKVDRIKGEVQVLNVAQTNQEPRQASDWFGFIGDQPIKVHLKLSKYAATLLAEDFPRTKPYITTDTPESKRHDARYPLDFQAEVRNLAGFGRFVLGIPGETKVISPISFKDYLNDRIKKVKF</sequence>
<dbReference type="InterPro" id="IPR051534">
    <property type="entry name" value="CBASS_pafABC_assoc_protein"/>
</dbReference>
<accession>A1ZHY8</accession>
<name>A1ZHY8_MICM2</name>